<protein>
    <submittedName>
        <fullName evidence="1">Uncharacterized protein</fullName>
    </submittedName>
</protein>
<organism evidence="1 2">
    <name type="scientific">Aspergillus melleus</name>
    <dbReference type="NCBI Taxonomy" id="138277"/>
    <lineage>
        <taxon>Eukaryota</taxon>
        <taxon>Fungi</taxon>
        <taxon>Dikarya</taxon>
        <taxon>Ascomycota</taxon>
        <taxon>Pezizomycotina</taxon>
        <taxon>Eurotiomycetes</taxon>
        <taxon>Eurotiomycetidae</taxon>
        <taxon>Eurotiales</taxon>
        <taxon>Aspergillaceae</taxon>
        <taxon>Aspergillus</taxon>
        <taxon>Aspergillus subgen. Circumdati</taxon>
    </lineage>
</organism>
<evidence type="ECO:0000313" key="2">
    <source>
        <dbReference type="Proteomes" id="UP001177260"/>
    </source>
</evidence>
<sequence>MFNFDTMTKGGAQVSTYGDEPMSKSHVPAKYKGTAADQADMSALGREQVLRLAFLDRPANSVQRNFRYISIVGFGCTLIATWEVVLTLLEQGLTDGGTAGLIWGFLIVACGFLLVFLSLAEMASMAPTSGGQYHWVSEFAPASCQKFLSYITGWLCAMGWQCAIVSITFLAGTIIQGLIVLNNENYALERWHGTLLVIAITLFSILFNTFLAKKLPFVEVIILILHVCGLFAIIIPLWVLGPRRSAKQVFTEFNDGGEWGSNGVATLVGFSTTITSLIGYDCAVHMSEEIKDASETLPKAMITSVLINAASGFLMLVTVCFTLGDIDEILASPTGFPFIQVFYNATESLPGTNTMTAILVLTLTASSITEVATASRQLWSFARDRGLPFSGFFSYVTPGWNIPFNAVMVSFVVTALLSLINIGSTVALQAIVTLTISSLMSSYVITIGCLLLKRLRGHPLPPHRWTLGRFGMAVNIGALAFLLPVFVFAFFPLTATVDKETMNWCVVMYCGVIMIAVLYYIFRGRHYYIPPVALVKRDV</sequence>
<comment type="caution">
    <text evidence="1">The sequence shown here is derived from an EMBL/GenBank/DDBJ whole genome shotgun (WGS) entry which is preliminary data.</text>
</comment>
<name>A0ACC3BD70_9EURO</name>
<proteinExistence type="predicted"/>
<gene>
    <name evidence="1" type="ORF">N8T08_009448</name>
</gene>
<dbReference type="EMBL" id="JAOPJF010000007">
    <property type="protein sequence ID" value="KAK1148445.1"/>
    <property type="molecule type" value="Genomic_DNA"/>
</dbReference>
<dbReference type="Proteomes" id="UP001177260">
    <property type="component" value="Unassembled WGS sequence"/>
</dbReference>
<keyword evidence="2" id="KW-1185">Reference proteome</keyword>
<evidence type="ECO:0000313" key="1">
    <source>
        <dbReference type="EMBL" id="KAK1148445.1"/>
    </source>
</evidence>
<reference evidence="1 2" key="1">
    <citation type="journal article" date="2023" name="ACS Omega">
        <title>Identification of the Neoaspergillic Acid Biosynthesis Gene Cluster by Establishing an In Vitro CRISPR-Ribonucleoprotein Genetic System in Aspergillus melleus.</title>
        <authorList>
            <person name="Yuan B."/>
            <person name="Grau M.F."/>
            <person name="Murata R.M."/>
            <person name="Torok T."/>
            <person name="Venkateswaran K."/>
            <person name="Stajich J.E."/>
            <person name="Wang C.C.C."/>
        </authorList>
    </citation>
    <scope>NUCLEOTIDE SEQUENCE [LARGE SCALE GENOMIC DNA]</scope>
    <source>
        <strain evidence="1 2">IMV 1140</strain>
    </source>
</reference>
<accession>A0ACC3BD70</accession>